<proteinExistence type="predicted"/>
<accession>A0AAV6IG17</accession>
<dbReference type="Proteomes" id="UP000823749">
    <property type="component" value="Chromosome 10"/>
</dbReference>
<keyword evidence="1" id="KW-0812">Transmembrane</keyword>
<organism evidence="2 3">
    <name type="scientific">Rhododendron griersonianum</name>
    <dbReference type="NCBI Taxonomy" id="479676"/>
    <lineage>
        <taxon>Eukaryota</taxon>
        <taxon>Viridiplantae</taxon>
        <taxon>Streptophyta</taxon>
        <taxon>Embryophyta</taxon>
        <taxon>Tracheophyta</taxon>
        <taxon>Spermatophyta</taxon>
        <taxon>Magnoliopsida</taxon>
        <taxon>eudicotyledons</taxon>
        <taxon>Gunneridae</taxon>
        <taxon>Pentapetalae</taxon>
        <taxon>asterids</taxon>
        <taxon>Ericales</taxon>
        <taxon>Ericaceae</taxon>
        <taxon>Ericoideae</taxon>
        <taxon>Rhodoreae</taxon>
        <taxon>Rhododendron</taxon>
    </lineage>
</organism>
<comment type="caution">
    <text evidence="2">The sequence shown here is derived from an EMBL/GenBank/DDBJ whole genome shotgun (WGS) entry which is preliminary data.</text>
</comment>
<evidence type="ECO:0000313" key="2">
    <source>
        <dbReference type="EMBL" id="KAG5527607.1"/>
    </source>
</evidence>
<evidence type="ECO:0000313" key="3">
    <source>
        <dbReference type="Proteomes" id="UP000823749"/>
    </source>
</evidence>
<feature type="transmembrane region" description="Helical" evidence="1">
    <location>
        <begin position="10"/>
        <end position="29"/>
    </location>
</feature>
<gene>
    <name evidence="2" type="ORF">RHGRI_028504</name>
</gene>
<keyword evidence="1" id="KW-1133">Transmembrane helix</keyword>
<dbReference type="AlphaFoldDB" id="A0AAV6IG17"/>
<dbReference type="EMBL" id="JACTNZ010000010">
    <property type="protein sequence ID" value="KAG5527607.1"/>
    <property type="molecule type" value="Genomic_DNA"/>
</dbReference>
<name>A0AAV6IG17_9ERIC</name>
<protein>
    <submittedName>
        <fullName evidence="2">Uncharacterized protein</fullName>
    </submittedName>
</protein>
<keyword evidence="3" id="KW-1185">Reference proteome</keyword>
<reference evidence="2" key="1">
    <citation type="submission" date="2020-08" db="EMBL/GenBank/DDBJ databases">
        <title>Plant Genome Project.</title>
        <authorList>
            <person name="Zhang R.-G."/>
        </authorList>
    </citation>
    <scope>NUCLEOTIDE SEQUENCE</scope>
    <source>
        <strain evidence="2">WSP0</strain>
        <tissue evidence="2">Leaf</tissue>
    </source>
</reference>
<evidence type="ECO:0000256" key="1">
    <source>
        <dbReference type="SAM" id="Phobius"/>
    </source>
</evidence>
<sequence>MHKGFGDSQVLFKVTFATLILFIFLWLSASQCRHKLSDTLCGVKFVKKFKSLGKLTDLPQISSRRKLLQTLLRHSNTWCIVPIFPSEDEGNKWLGAAPLTLGSCKFIHSLDALNHSCFQIHQKAMEE</sequence>
<keyword evidence="1" id="KW-0472">Membrane</keyword>